<protein>
    <recommendedName>
        <fullName evidence="4">Outer membrane protein, 28kDa</fullName>
    </recommendedName>
</protein>
<dbReference type="HOGENOM" id="CLU_080344_3_1_0"/>
<dbReference type="KEGG" id="aba:Acid345_2255"/>
<reference evidence="2 3" key="1">
    <citation type="journal article" date="2009" name="Appl. Environ. Microbiol.">
        <title>Three genomes from the phylum Acidobacteria provide insight into the lifestyles of these microorganisms in soils.</title>
        <authorList>
            <person name="Ward N.L."/>
            <person name="Challacombe J.F."/>
            <person name="Janssen P.H."/>
            <person name="Henrissat B."/>
            <person name="Coutinho P.M."/>
            <person name="Wu M."/>
            <person name="Xie G."/>
            <person name="Haft D.H."/>
            <person name="Sait M."/>
            <person name="Badger J."/>
            <person name="Barabote R.D."/>
            <person name="Bradley B."/>
            <person name="Brettin T.S."/>
            <person name="Brinkac L.M."/>
            <person name="Bruce D."/>
            <person name="Creasy T."/>
            <person name="Daugherty S.C."/>
            <person name="Davidsen T.M."/>
            <person name="DeBoy R.T."/>
            <person name="Detter J.C."/>
            <person name="Dodson R.J."/>
            <person name="Durkin A.S."/>
            <person name="Ganapathy A."/>
            <person name="Gwinn-Giglio M."/>
            <person name="Han C.S."/>
            <person name="Khouri H."/>
            <person name="Kiss H."/>
            <person name="Kothari S.P."/>
            <person name="Madupu R."/>
            <person name="Nelson K.E."/>
            <person name="Nelson W.C."/>
            <person name="Paulsen I."/>
            <person name="Penn K."/>
            <person name="Ren Q."/>
            <person name="Rosovitz M.J."/>
            <person name="Selengut J.D."/>
            <person name="Shrivastava S."/>
            <person name="Sullivan S.A."/>
            <person name="Tapia R."/>
            <person name="Thompson L.S."/>
            <person name="Watkins K.L."/>
            <person name="Yang Q."/>
            <person name="Yu C."/>
            <person name="Zafar N."/>
            <person name="Zhou L."/>
            <person name="Kuske C.R."/>
        </authorList>
    </citation>
    <scope>NUCLEOTIDE SEQUENCE [LARGE SCALE GENOMIC DNA]</scope>
    <source>
        <strain evidence="2 3">Ellin345</strain>
    </source>
</reference>
<accession>Q1IPE4</accession>
<dbReference type="STRING" id="204669.Acid345_2255"/>
<dbReference type="InterPro" id="IPR007497">
    <property type="entry name" value="SIMPL/DUF541"/>
</dbReference>
<dbReference type="PANTHER" id="PTHR34387">
    <property type="entry name" value="SLR1258 PROTEIN"/>
    <property type="match status" value="1"/>
</dbReference>
<name>Q1IPE4_KORVE</name>
<dbReference type="AlphaFoldDB" id="Q1IPE4"/>
<evidence type="ECO:0008006" key="4">
    <source>
        <dbReference type="Google" id="ProtNLM"/>
    </source>
</evidence>
<evidence type="ECO:0000313" key="3">
    <source>
        <dbReference type="Proteomes" id="UP000002432"/>
    </source>
</evidence>
<dbReference type="InterPro" id="IPR052022">
    <property type="entry name" value="26kDa_periplasmic_antigen"/>
</dbReference>
<evidence type="ECO:0000313" key="2">
    <source>
        <dbReference type="EMBL" id="ABF41256.1"/>
    </source>
</evidence>
<gene>
    <name evidence="2" type="ordered locus">Acid345_2255</name>
</gene>
<dbReference type="PANTHER" id="PTHR34387:SF1">
    <property type="entry name" value="PERIPLASMIC IMMUNOGENIC PROTEIN"/>
    <property type="match status" value="1"/>
</dbReference>
<dbReference type="Proteomes" id="UP000002432">
    <property type="component" value="Chromosome"/>
</dbReference>
<keyword evidence="1" id="KW-0732">Signal</keyword>
<feature type="signal peptide" evidence="1">
    <location>
        <begin position="1"/>
        <end position="21"/>
    </location>
</feature>
<dbReference type="eggNOG" id="COG2968">
    <property type="taxonomic scope" value="Bacteria"/>
</dbReference>
<organism evidence="2 3">
    <name type="scientific">Koribacter versatilis (strain Ellin345)</name>
    <dbReference type="NCBI Taxonomy" id="204669"/>
    <lineage>
        <taxon>Bacteria</taxon>
        <taxon>Pseudomonadati</taxon>
        <taxon>Acidobacteriota</taxon>
        <taxon>Terriglobia</taxon>
        <taxon>Terriglobales</taxon>
        <taxon>Candidatus Korobacteraceae</taxon>
        <taxon>Candidatus Korobacter</taxon>
    </lineage>
</organism>
<dbReference type="RefSeq" id="WP_011523057.1">
    <property type="nucleotide sequence ID" value="NC_008009.1"/>
</dbReference>
<dbReference type="Gene3D" id="3.30.70.2970">
    <property type="entry name" value="Protein of unknown function (DUF541), domain 2"/>
    <property type="match status" value="1"/>
</dbReference>
<dbReference type="GO" id="GO:0006974">
    <property type="term" value="P:DNA damage response"/>
    <property type="evidence" value="ECO:0007669"/>
    <property type="project" value="TreeGrafter"/>
</dbReference>
<evidence type="ECO:0000256" key="1">
    <source>
        <dbReference type="SAM" id="SignalP"/>
    </source>
</evidence>
<feature type="chain" id="PRO_5004191812" description="Outer membrane protein, 28kDa" evidence="1">
    <location>
        <begin position="22"/>
        <end position="241"/>
    </location>
</feature>
<dbReference type="EnsemblBacteria" id="ABF41256">
    <property type="protein sequence ID" value="ABF41256"/>
    <property type="gene ID" value="Acid345_2255"/>
</dbReference>
<dbReference type="Gene3D" id="3.30.110.170">
    <property type="entry name" value="Protein of unknown function (DUF541), domain 1"/>
    <property type="match status" value="1"/>
</dbReference>
<dbReference type="EMBL" id="CP000360">
    <property type="protein sequence ID" value="ABF41256.1"/>
    <property type="molecule type" value="Genomic_DNA"/>
</dbReference>
<proteinExistence type="predicted"/>
<keyword evidence="3" id="KW-1185">Reference proteome</keyword>
<dbReference type="Pfam" id="PF04402">
    <property type="entry name" value="SIMPL"/>
    <property type="match status" value="1"/>
</dbReference>
<sequence length="241" mass="26088">MKNSLGLLALVILSLSSISSAQTKYDRPRLITVSGTAEVKVVPDQAVLVFGVESRDKELAGAKADHDNRMKRVLGVVRNAGVDEKDVATSRLSMDLEYPERKWAAQPSGYDVSQTVTVTLKNLDKYESLVSALLSAGVNRIQSVEFRVGEPAKYREEARINAIKVAKEKATAMAAQLDQTIGKPWDINEGMNYDGPMQVQANAYAFSTMERSGGGGGGDERTTVAGVSVIRAFVTVSFELQ</sequence>